<name>A0ABQ1Y3I2_9MICC</name>
<evidence type="ECO:0000313" key="1">
    <source>
        <dbReference type="EMBL" id="GGH11333.1"/>
    </source>
</evidence>
<organism evidence="1 2">
    <name type="scientific">Pseudarthrobacter polychromogenes</name>
    <dbReference type="NCBI Taxonomy" id="1676"/>
    <lineage>
        <taxon>Bacteria</taxon>
        <taxon>Bacillati</taxon>
        <taxon>Actinomycetota</taxon>
        <taxon>Actinomycetes</taxon>
        <taxon>Micrococcales</taxon>
        <taxon>Micrococcaceae</taxon>
        <taxon>Pseudarthrobacter</taxon>
    </lineage>
</organism>
<protein>
    <submittedName>
        <fullName evidence="1">Uncharacterized protein</fullName>
    </submittedName>
</protein>
<dbReference type="Proteomes" id="UP000596938">
    <property type="component" value="Unassembled WGS sequence"/>
</dbReference>
<reference evidence="2" key="1">
    <citation type="journal article" date="2019" name="Int. J. Syst. Evol. Microbiol.">
        <title>The Global Catalogue of Microorganisms (GCM) 10K type strain sequencing project: providing services to taxonomists for standard genome sequencing and annotation.</title>
        <authorList>
            <consortium name="The Broad Institute Genomics Platform"/>
            <consortium name="The Broad Institute Genome Sequencing Center for Infectious Disease"/>
            <person name="Wu L."/>
            <person name="Ma J."/>
        </authorList>
    </citation>
    <scope>NUCLEOTIDE SEQUENCE [LARGE SCALE GENOMIC DNA]</scope>
    <source>
        <strain evidence="2">CGMCC 1.1927</strain>
    </source>
</reference>
<dbReference type="EMBL" id="BMKU01000028">
    <property type="protein sequence ID" value="GGH11333.1"/>
    <property type="molecule type" value="Genomic_DNA"/>
</dbReference>
<evidence type="ECO:0000313" key="2">
    <source>
        <dbReference type="Proteomes" id="UP000596938"/>
    </source>
</evidence>
<gene>
    <name evidence="1" type="ORF">GCM10011577_40560</name>
</gene>
<accession>A0ABQ1Y3I2</accession>
<proteinExistence type="predicted"/>
<comment type="caution">
    <text evidence="1">The sequence shown here is derived from an EMBL/GenBank/DDBJ whole genome shotgun (WGS) entry which is preliminary data.</text>
</comment>
<sequence>MQVLVALMDIFDCRADDLIQRVELGKPAALTGTEETEASAASADFLRQQGFRPKRAKIIPSQ</sequence>
<keyword evidence="2" id="KW-1185">Reference proteome</keyword>